<dbReference type="Proteomes" id="UP000637643">
    <property type="component" value="Unassembled WGS sequence"/>
</dbReference>
<comment type="subcellular location">
    <subcellularLocation>
        <location evidence="1">Membrane</location>
        <topology evidence="1">Lipid-anchor</topology>
    </subcellularLocation>
</comment>
<organism evidence="11 12">
    <name type="scientific">Paenibacillus albidus</name>
    <dbReference type="NCBI Taxonomy" id="2041023"/>
    <lineage>
        <taxon>Bacteria</taxon>
        <taxon>Bacillati</taxon>
        <taxon>Bacillota</taxon>
        <taxon>Bacilli</taxon>
        <taxon>Bacillales</taxon>
        <taxon>Paenibacillaceae</taxon>
        <taxon>Paenibacillus</taxon>
    </lineage>
</organism>
<sequence length="414" mass="46126">MNLRKLLNTKLLCSVLCLPLCTSLLSGCWDARELSELGITSGSAYDWEDNQWKATYQIINPSSGSSSMGGSGGGSTSSPPFITFTVKGKTIMEAIQKSNLTSIREMFPSHSRVTVIGDRLAKRGINPLLDIFLRKQDARETVYVFIHSGDAGDVLDQLMQLTKNQGAGIQLMIEQESKLLSYYPGIRMFELAMNLASESGCAAVPELMLTDSKIMDETSETGQTNLPSRLALGRLGVLKGDKMVGWLSQKEAFGLSFLTNTIKSAMIPFASRPQISEQLDSSYMIQKSTTIVQPRWARDHFIMDIHIKGSGVIHEIGSKVDLNNQAALAEMETSIENNILEVVEQSWKSVKKLNADVTGFAVRIHRSDKKRWRSIRQDKNWDTVFQNIEIRPHVHMDIERTGLSSKSFKSIQQD</sequence>
<evidence type="ECO:0000256" key="1">
    <source>
        <dbReference type="ARBA" id="ARBA00004635"/>
    </source>
</evidence>
<dbReference type="PANTHER" id="PTHR35789">
    <property type="entry name" value="SPORE GERMINATION PROTEIN B3"/>
    <property type="match status" value="1"/>
</dbReference>
<evidence type="ECO:0000256" key="4">
    <source>
        <dbReference type="ARBA" id="ARBA00022729"/>
    </source>
</evidence>
<keyword evidence="3" id="KW-0309">Germination</keyword>
<gene>
    <name evidence="11" type="ORF">GCM10010912_51710</name>
</gene>
<evidence type="ECO:0000313" key="12">
    <source>
        <dbReference type="Proteomes" id="UP000637643"/>
    </source>
</evidence>
<evidence type="ECO:0000256" key="7">
    <source>
        <dbReference type="ARBA" id="ARBA00023288"/>
    </source>
</evidence>
<dbReference type="RefSeq" id="WP_189030013.1">
    <property type="nucleotide sequence ID" value="NZ_BMKR01000030.1"/>
</dbReference>
<dbReference type="PANTHER" id="PTHR35789:SF1">
    <property type="entry name" value="SPORE GERMINATION PROTEIN B3"/>
    <property type="match status" value="1"/>
</dbReference>
<evidence type="ECO:0000313" key="11">
    <source>
        <dbReference type="EMBL" id="GGG00472.1"/>
    </source>
</evidence>
<dbReference type="InterPro" id="IPR057336">
    <property type="entry name" value="GerAC_N"/>
</dbReference>
<evidence type="ECO:0000259" key="10">
    <source>
        <dbReference type="Pfam" id="PF25198"/>
    </source>
</evidence>
<reference evidence="11" key="1">
    <citation type="journal article" date="2014" name="Int. J. Syst. Evol. Microbiol.">
        <title>Complete genome sequence of Corynebacterium casei LMG S-19264T (=DSM 44701T), isolated from a smear-ripened cheese.</title>
        <authorList>
            <consortium name="US DOE Joint Genome Institute (JGI-PGF)"/>
            <person name="Walter F."/>
            <person name="Albersmeier A."/>
            <person name="Kalinowski J."/>
            <person name="Ruckert C."/>
        </authorList>
    </citation>
    <scope>NUCLEOTIDE SEQUENCE</scope>
    <source>
        <strain evidence="11">CGMCC 1.16134</strain>
    </source>
</reference>
<feature type="domain" description="Spore germination GerAC-like C-terminal" evidence="9">
    <location>
        <begin position="235"/>
        <end position="402"/>
    </location>
</feature>
<dbReference type="Gene3D" id="6.20.190.10">
    <property type="entry name" value="Nutrient germinant receptor protein C, domain 1"/>
    <property type="match status" value="1"/>
</dbReference>
<dbReference type="EMBL" id="BMKR01000030">
    <property type="protein sequence ID" value="GGG00472.1"/>
    <property type="molecule type" value="Genomic_DNA"/>
</dbReference>
<accession>A0A917CWQ2</accession>
<dbReference type="InterPro" id="IPR008844">
    <property type="entry name" value="Spore_GerAC-like"/>
</dbReference>
<keyword evidence="5" id="KW-0472">Membrane</keyword>
<comment type="similarity">
    <text evidence="2">Belongs to the GerABKC lipoprotein family.</text>
</comment>
<feature type="chain" id="PRO_5036781293" description="Ger(X)C family spore germination protein" evidence="8">
    <location>
        <begin position="32"/>
        <end position="414"/>
    </location>
</feature>
<dbReference type="GO" id="GO:0016020">
    <property type="term" value="C:membrane"/>
    <property type="evidence" value="ECO:0007669"/>
    <property type="project" value="UniProtKB-SubCell"/>
</dbReference>
<evidence type="ECO:0008006" key="13">
    <source>
        <dbReference type="Google" id="ProtNLM"/>
    </source>
</evidence>
<reference evidence="11" key="2">
    <citation type="submission" date="2020-09" db="EMBL/GenBank/DDBJ databases">
        <authorList>
            <person name="Sun Q."/>
            <person name="Zhou Y."/>
        </authorList>
    </citation>
    <scope>NUCLEOTIDE SEQUENCE</scope>
    <source>
        <strain evidence="11">CGMCC 1.16134</strain>
    </source>
</reference>
<keyword evidence="6" id="KW-0564">Palmitate</keyword>
<evidence type="ECO:0000259" key="9">
    <source>
        <dbReference type="Pfam" id="PF05504"/>
    </source>
</evidence>
<keyword evidence="4 8" id="KW-0732">Signal</keyword>
<evidence type="ECO:0000256" key="6">
    <source>
        <dbReference type="ARBA" id="ARBA00023139"/>
    </source>
</evidence>
<dbReference type="InterPro" id="IPR038501">
    <property type="entry name" value="Spore_GerAC_C_sf"/>
</dbReference>
<proteinExistence type="inferred from homology"/>
<dbReference type="Pfam" id="PF05504">
    <property type="entry name" value="Spore_GerAC"/>
    <property type="match status" value="1"/>
</dbReference>
<dbReference type="PROSITE" id="PS51257">
    <property type="entry name" value="PROKAR_LIPOPROTEIN"/>
    <property type="match status" value="1"/>
</dbReference>
<comment type="caution">
    <text evidence="11">The sequence shown here is derived from an EMBL/GenBank/DDBJ whole genome shotgun (WGS) entry which is preliminary data.</text>
</comment>
<feature type="domain" description="Spore germination protein N-terminal" evidence="10">
    <location>
        <begin position="30"/>
        <end position="207"/>
    </location>
</feature>
<evidence type="ECO:0000256" key="8">
    <source>
        <dbReference type="SAM" id="SignalP"/>
    </source>
</evidence>
<dbReference type="Gene3D" id="3.30.300.210">
    <property type="entry name" value="Nutrient germinant receptor protein C, domain 3"/>
    <property type="match status" value="1"/>
</dbReference>
<name>A0A917CWQ2_9BACL</name>
<dbReference type="AlphaFoldDB" id="A0A917CWQ2"/>
<dbReference type="GO" id="GO:0009847">
    <property type="term" value="P:spore germination"/>
    <property type="evidence" value="ECO:0007669"/>
    <property type="project" value="InterPro"/>
</dbReference>
<evidence type="ECO:0000256" key="3">
    <source>
        <dbReference type="ARBA" id="ARBA00022544"/>
    </source>
</evidence>
<feature type="signal peptide" evidence="8">
    <location>
        <begin position="1"/>
        <end position="31"/>
    </location>
</feature>
<keyword evidence="12" id="KW-1185">Reference proteome</keyword>
<dbReference type="Pfam" id="PF25198">
    <property type="entry name" value="Spore_GerAC_N"/>
    <property type="match status" value="1"/>
</dbReference>
<dbReference type="InterPro" id="IPR046953">
    <property type="entry name" value="Spore_GerAC-like_C"/>
</dbReference>
<evidence type="ECO:0000256" key="5">
    <source>
        <dbReference type="ARBA" id="ARBA00023136"/>
    </source>
</evidence>
<evidence type="ECO:0000256" key="2">
    <source>
        <dbReference type="ARBA" id="ARBA00007886"/>
    </source>
</evidence>
<keyword evidence="7" id="KW-0449">Lipoprotein</keyword>
<protein>
    <recommendedName>
        <fullName evidence="13">Ger(X)C family spore germination protein</fullName>
    </recommendedName>
</protein>
<dbReference type="NCBIfam" id="TIGR02887">
    <property type="entry name" value="spore_ger_x_C"/>
    <property type="match status" value="1"/>
</dbReference>